<dbReference type="Proteomes" id="UP000809273">
    <property type="component" value="Unassembled WGS sequence"/>
</dbReference>
<proteinExistence type="predicted"/>
<dbReference type="GO" id="GO:0008830">
    <property type="term" value="F:dTDP-4-dehydrorhamnose 3,5-epimerase activity"/>
    <property type="evidence" value="ECO:0007669"/>
    <property type="project" value="InterPro"/>
</dbReference>
<dbReference type="EMBL" id="JAFGIX010000023">
    <property type="protein sequence ID" value="MBN1572485.1"/>
    <property type="molecule type" value="Genomic_DNA"/>
</dbReference>
<reference evidence="2" key="2">
    <citation type="submission" date="2021-01" db="EMBL/GenBank/DDBJ databases">
        <authorList>
            <person name="Hahn C.R."/>
            <person name="Youssef N.H."/>
            <person name="Elshahed M."/>
        </authorList>
    </citation>
    <scope>NUCLEOTIDE SEQUENCE</scope>
    <source>
        <strain evidence="2">Zod_Metabat.24</strain>
    </source>
</reference>
<evidence type="ECO:0000256" key="1">
    <source>
        <dbReference type="PIRSR" id="PIRSR600888-3"/>
    </source>
</evidence>
<protein>
    <submittedName>
        <fullName evidence="2">dTDP-4-dehydrorhamnose 3,5-epimerase family protein</fullName>
    </submittedName>
</protein>
<dbReference type="Pfam" id="PF00908">
    <property type="entry name" value="dTDP_sugar_isom"/>
    <property type="match status" value="1"/>
</dbReference>
<dbReference type="AlphaFoldDB" id="A0A9D8KBR9"/>
<feature type="site" description="Participates in a stacking interaction with the thymidine ring of dTDP-4-oxo-6-deoxyglucose" evidence="1">
    <location>
        <position position="130"/>
    </location>
</feature>
<name>A0A9D8KBR9_9DELT</name>
<dbReference type="PANTHER" id="PTHR21047:SF2">
    <property type="entry name" value="THYMIDINE DIPHOSPHO-4-KETO-RHAMNOSE 3,5-EPIMERASE"/>
    <property type="match status" value="1"/>
</dbReference>
<comment type="caution">
    <text evidence="2">The sequence shown here is derived from an EMBL/GenBank/DDBJ whole genome shotgun (WGS) entry which is preliminary data.</text>
</comment>
<dbReference type="InterPro" id="IPR011051">
    <property type="entry name" value="RmlC_Cupin_sf"/>
</dbReference>
<gene>
    <name evidence="2" type="ORF">JW984_04730</name>
</gene>
<evidence type="ECO:0000313" key="2">
    <source>
        <dbReference type="EMBL" id="MBN1572485.1"/>
    </source>
</evidence>
<dbReference type="PANTHER" id="PTHR21047">
    <property type="entry name" value="DTDP-6-DEOXY-D-GLUCOSE-3,5 EPIMERASE"/>
    <property type="match status" value="1"/>
</dbReference>
<dbReference type="SUPFAM" id="SSF51182">
    <property type="entry name" value="RmlC-like cupins"/>
    <property type="match status" value="1"/>
</dbReference>
<dbReference type="Gene3D" id="2.60.120.10">
    <property type="entry name" value="Jelly Rolls"/>
    <property type="match status" value="1"/>
</dbReference>
<dbReference type="InterPro" id="IPR000888">
    <property type="entry name" value="RmlC-like"/>
</dbReference>
<dbReference type="GO" id="GO:0000271">
    <property type="term" value="P:polysaccharide biosynthetic process"/>
    <property type="evidence" value="ECO:0007669"/>
    <property type="project" value="TreeGrafter"/>
</dbReference>
<dbReference type="GO" id="GO:0005829">
    <property type="term" value="C:cytosol"/>
    <property type="evidence" value="ECO:0007669"/>
    <property type="project" value="TreeGrafter"/>
</dbReference>
<sequence length="156" mass="18133">MVTIRKIEGVKIKELKVIPDERGRLMEILRSDDEIFEKFGQVYLTAAYPGVVKAWHYHKLQTDHMTVVKGMMKVVLFDDREGSKTKGEVMEIFMGEHNQLLVKIPPGVYHGFKCISETEAVVINVPTEVYNREEPDEYRLPAHDNNIPYDWGRVDR</sequence>
<dbReference type="InterPro" id="IPR014710">
    <property type="entry name" value="RmlC-like_jellyroll"/>
</dbReference>
<accession>A0A9D8KBR9</accession>
<organism evidence="2 3">
    <name type="scientific">Candidatus Zymogenus saltonus</name>
    <dbReference type="NCBI Taxonomy" id="2844893"/>
    <lineage>
        <taxon>Bacteria</taxon>
        <taxon>Deltaproteobacteria</taxon>
        <taxon>Candidatus Zymogenia</taxon>
        <taxon>Candidatus Zymogeniales</taxon>
        <taxon>Candidatus Zymogenaceae</taxon>
        <taxon>Candidatus Zymogenus</taxon>
    </lineage>
</organism>
<reference evidence="2" key="1">
    <citation type="journal article" date="2021" name="Environ. Microbiol.">
        <title>Genomic characterization of three novel Desulfobacterota classes expand the metabolic and phylogenetic diversity of the phylum.</title>
        <authorList>
            <person name="Murphy C.L."/>
            <person name="Biggerstaff J."/>
            <person name="Eichhorn A."/>
            <person name="Ewing E."/>
            <person name="Shahan R."/>
            <person name="Soriano D."/>
            <person name="Stewart S."/>
            <person name="VanMol K."/>
            <person name="Walker R."/>
            <person name="Walters P."/>
            <person name="Elshahed M.S."/>
            <person name="Youssef N.H."/>
        </authorList>
    </citation>
    <scope>NUCLEOTIDE SEQUENCE</scope>
    <source>
        <strain evidence="2">Zod_Metabat.24</strain>
    </source>
</reference>
<evidence type="ECO:0000313" key="3">
    <source>
        <dbReference type="Proteomes" id="UP000809273"/>
    </source>
</evidence>